<dbReference type="FunFam" id="1.10.8.50:FF:000009">
    <property type="entry name" value="Formamidopyrimidine-DNA glycosylase"/>
    <property type="match status" value="1"/>
</dbReference>
<evidence type="ECO:0000256" key="6">
    <source>
        <dbReference type="ARBA" id="ARBA00023204"/>
    </source>
</evidence>
<dbReference type="PROSITE" id="PS51068">
    <property type="entry name" value="FPG_CAT"/>
    <property type="match status" value="1"/>
</dbReference>
<dbReference type="GO" id="GO:0003684">
    <property type="term" value="F:damaged DNA binding"/>
    <property type="evidence" value="ECO:0007669"/>
    <property type="project" value="InterPro"/>
</dbReference>
<dbReference type="SMART" id="SM01232">
    <property type="entry name" value="H2TH"/>
    <property type="match status" value="1"/>
</dbReference>
<sequence length="378" mass="42095">MPEIAEVARIVHYMNKSLVGKTLATVKAIDDTNVFGKVGTSGAEFQDALTGKKVLDAGRQGKYFWLIMSSPPHPVFHLGMTGWIYIRGEPLAHYRPKEEEKEEKWPPKYWKFILETDSKPKVEAAFADARRFGRIRLVNCAAENIRKTTPLKENGPDPTVDTNILTEGWLEQKMKSKHVPVKALLLDQANISGIGNWVGDEILYNAKLHPEQYSDTFSSAQLKQLHKSILYICQTAVDLLADSSKFPEEWLFKHRWGKGKKDSVATLPNGAKITFLTVGGRTSCVIPSVQKKTGAVAGDVKEVENGDEKPAAKKAAKSNGTKKRKDAPKVEEEDAEEQVEETTKKLKGTSRALTKSTKVKEEIVDSGRRRSGRGRPKV</sequence>
<feature type="region of interest" description="Disordered" evidence="10">
    <location>
        <begin position="301"/>
        <end position="378"/>
    </location>
</feature>
<feature type="compositionally biased region" description="Acidic residues" evidence="10">
    <location>
        <begin position="331"/>
        <end position="340"/>
    </location>
</feature>
<dbReference type="Gene3D" id="1.10.8.50">
    <property type="match status" value="1"/>
</dbReference>
<proteinExistence type="inferred from homology"/>
<keyword evidence="6" id="KW-0234">DNA repair</keyword>
<evidence type="ECO:0000256" key="10">
    <source>
        <dbReference type="SAM" id="MobiDB-lite"/>
    </source>
</evidence>
<name>A0A2J6TQN1_9HELO</name>
<dbReference type="STRING" id="1095630.A0A2J6TQN1"/>
<dbReference type="Gene3D" id="3.20.190.10">
    <property type="entry name" value="MutM-like, N-terminal"/>
    <property type="match status" value="1"/>
</dbReference>
<feature type="compositionally biased region" description="Basic and acidic residues" evidence="10">
    <location>
        <begin position="301"/>
        <end position="311"/>
    </location>
</feature>
<dbReference type="RefSeq" id="XP_024742229.1">
    <property type="nucleotide sequence ID" value="XM_024886366.1"/>
</dbReference>
<feature type="compositionally biased region" description="Basic residues" evidence="10">
    <location>
        <begin position="369"/>
        <end position="378"/>
    </location>
</feature>
<dbReference type="GO" id="GO:0008270">
    <property type="term" value="F:zinc ion binding"/>
    <property type="evidence" value="ECO:0007669"/>
    <property type="project" value="InterPro"/>
</dbReference>
<comment type="similarity">
    <text evidence="2">Belongs to the FPG family.</text>
</comment>
<evidence type="ECO:0000256" key="3">
    <source>
        <dbReference type="ARBA" id="ARBA00022763"/>
    </source>
</evidence>
<dbReference type="InterPro" id="IPR015886">
    <property type="entry name" value="H2TH_FPG"/>
</dbReference>
<dbReference type="GO" id="GO:0016829">
    <property type="term" value="F:lyase activity"/>
    <property type="evidence" value="ECO:0007669"/>
    <property type="project" value="UniProtKB-KW"/>
</dbReference>
<dbReference type="GO" id="GO:0003906">
    <property type="term" value="F:DNA-(apurinic or apyrimidinic site) endonuclease activity"/>
    <property type="evidence" value="ECO:0007669"/>
    <property type="project" value="InterPro"/>
</dbReference>
<evidence type="ECO:0000256" key="4">
    <source>
        <dbReference type="ARBA" id="ARBA00022801"/>
    </source>
</evidence>
<protein>
    <recommendedName>
        <fullName evidence="11">Formamidopyrimidine-DNA glycosylase catalytic domain-containing protein</fullName>
    </recommendedName>
</protein>
<dbReference type="PANTHER" id="PTHR22993">
    <property type="entry name" value="FORMAMIDOPYRIMIDINE-DNA GLYCOSYLASE"/>
    <property type="match status" value="1"/>
</dbReference>
<dbReference type="SUPFAM" id="SSF46946">
    <property type="entry name" value="S13-like H2TH domain"/>
    <property type="match status" value="1"/>
</dbReference>
<dbReference type="Pfam" id="PF06831">
    <property type="entry name" value="H2TH"/>
    <property type="match status" value="1"/>
</dbReference>
<feature type="domain" description="Formamidopyrimidine-DNA glycosylase catalytic" evidence="11">
    <location>
        <begin position="2"/>
        <end position="133"/>
    </location>
</feature>
<dbReference type="OrthoDB" id="444592at2759"/>
<dbReference type="GO" id="GO:0008534">
    <property type="term" value="F:oxidized purine nucleobase lesion DNA N-glycosylase activity"/>
    <property type="evidence" value="ECO:0007669"/>
    <property type="project" value="UniProtKB-EC"/>
</dbReference>
<dbReference type="SUPFAM" id="SSF81624">
    <property type="entry name" value="N-terminal domain of MutM-like DNA repair proteins"/>
    <property type="match status" value="1"/>
</dbReference>
<feature type="compositionally biased region" description="Basic and acidic residues" evidence="10">
    <location>
        <begin position="358"/>
        <end position="368"/>
    </location>
</feature>
<dbReference type="InterPro" id="IPR012319">
    <property type="entry name" value="FPG_cat"/>
</dbReference>
<gene>
    <name evidence="12" type="ORF">K444DRAFT_659577</name>
</gene>
<keyword evidence="5" id="KW-0238">DNA-binding</keyword>
<dbReference type="InParanoid" id="A0A2J6TQN1"/>
<keyword evidence="8" id="KW-0511">Multifunctional enzyme</keyword>
<dbReference type="GO" id="GO:0005634">
    <property type="term" value="C:nucleus"/>
    <property type="evidence" value="ECO:0007669"/>
    <property type="project" value="TreeGrafter"/>
</dbReference>
<evidence type="ECO:0000256" key="8">
    <source>
        <dbReference type="ARBA" id="ARBA00023268"/>
    </source>
</evidence>
<dbReference type="Proteomes" id="UP000235371">
    <property type="component" value="Unassembled WGS sequence"/>
</dbReference>
<keyword evidence="7" id="KW-0456">Lyase</keyword>
<keyword evidence="4" id="KW-0378">Hydrolase</keyword>
<feature type="compositionally biased region" description="Basic residues" evidence="10">
    <location>
        <begin position="312"/>
        <end position="326"/>
    </location>
</feature>
<dbReference type="GO" id="GO:0006284">
    <property type="term" value="P:base-excision repair"/>
    <property type="evidence" value="ECO:0007669"/>
    <property type="project" value="InterPro"/>
</dbReference>
<dbReference type="EMBL" id="KZ613746">
    <property type="protein sequence ID" value="PMD65325.1"/>
    <property type="molecule type" value="Genomic_DNA"/>
</dbReference>
<evidence type="ECO:0000259" key="11">
    <source>
        <dbReference type="PROSITE" id="PS51068"/>
    </source>
</evidence>
<comment type="catalytic activity">
    <reaction evidence="1">
        <text>Hydrolysis of DNA containing ring-opened 7-methylguanine residues, releasing 2,6-diamino-4-hydroxy-5-(N-methyl)formamidopyrimidine.</text>
        <dbReference type="EC" id="3.2.2.23"/>
    </reaction>
</comment>
<reference evidence="12 13" key="1">
    <citation type="submission" date="2016-04" db="EMBL/GenBank/DDBJ databases">
        <title>A degradative enzymes factory behind the ericoid mycorrhizal symbiosis.</title>
        <authorList>
            <consortium name="DOE Joint Genome Institute"/>
            <person name="Martino E."/>
            <person name="Morin E."/>
            <person name="Grelet G."/>
            <person name="Kuo A."/>
            <person name="Kohler A."/>
            <person name="Daghino S."/>
            <person name="Barry K."/>
            <person name="Choi C."/>
            <person name="Cichocki N."/>
            <person name="Clum A."/>
            <person name="Copeland A."/>
            <person name="Hainaut M."/>
            <person name="Haridas S."/>
            <person name="Labutti K."/>
            <person name="Lindquist E."/>
            <person name="Lipzen A."/>
            <person name="Khouja H.-R."/>
            <person name="Murat C."/>
            <person name="Ohm R."/>
            <person name="Olson A."/>
            <person name="Spatafora J."/>
            <person name="Veneault-Fourrey C."/>
            <person name="Henrissat B."/>
            <person name="Grigoriev I."/>
            <person name="Martin F."/>
            <person name="Perotto S."/>
        </authorList>
    </citation>
    <scope>NUCLEOTIDE SEQUENCE [LARGE SCALE GENOMIC DNA]</scope>
    <source>
        <strain evidence="12 13">E</strain>
    </source>
</reference>
<evidence type="ECO:0000256" key="9">
    <source>
        <dbReference type="ARBA" id="ARBA00023295"/>
    </source>
</evidence>
<keyword evidence="13" id="KW-1185">Reference proteome</keyword>
<evidence type="ECO:0000313" key="13">
    <source>
        <dbReference type="Proteomes" id="UP000235371"/>
    </source>
</evidence>
<dbReference type="GeneID" id="36594443"/>
<evidence type="ECO:0000256" key="7">
    <source>
        <dbReference type="ARBA" id="ARBA00023239"/>
    </source>
</evidence>
<dbReference type="PANTHER" id="PTHR22993:SF9">
    <property type="entry name" value="FORMAMIDOPYRIMIDINE-DNA GLYCOSYLASE"/>
    <property type="match status" value="1"/>
</dbReference>
<evidence type="ECO:0000256" key="2">
    <source>
        <dbReference type="ARBA" id="ARBA00009409"/>
    </source>
</evidence>
<dbReference type="SMART" id="SM00898">
    <property type="entry name" value="Fapy_DNA_glyco"/>
    <property type="match status" value="1"/>
</dbReference>
<organism evidence="12 13">
    <name type="scientific">Hyaloscypha bicolor E</name>
    <dbReference type="NCBI Taxonomy" id="1095630"/>
    <lineage>
        <taxon>Eukaryota</taxon>
        <taxon>Fungi</taxon>
        <taxon>Dikarya</taxon>
        <taxon>Ascomycota</taxon>
        <taxon>Pezizomycotina</taxon>
        <taxon>Leotiomycetes</taxon>
        <taxon>Helotiales</taxon>
        <taxon>Hyaloscyphaceae</taxon>
        <taxon>Hyaloscypha</taxon>
        <taxon>Hyaloscypha bicolor</taxon>
    </lineage>
</organism>
<keyword evidence="9" id="KW-0326">Glycosidase</keyword>
<dbReference type="Pfam" id="PF01149">
    <property type="entry name" value="Fapy_DNA_glyco"/>
    <property type="match status" value="1"/>
</dbReference>
<dbReference type="AlphaFoldDB" id="A0A2J6TQN1"/>
<dbReference type="CDD" id="cd08972">
    <property type="entry name" value="PF_Nei_N"/>
    <property type="match status" value="1"/>
</dbReference>
<evidence type="ECO:0000256" key="5">
    <source>
        <dbReference type="ARBA" id="ARBA00023125"/>
    </source>
</evidence>
<dbReference type="InterPro" id="IPR010979">
    <property type="entry name" value="Ribosomal_uS13-like_H2TH"/>
</dbReference>
<accession>A0A2J6TQN1</accession>
<dbReference type="InterPro" id="IPR035937">
    <property type="entry name" value="FPG_N"/>
</dbReference>
<evidence type="ECO:0000256" key="1">
    <source>
        <dbReference type="ARBA" id="ARBA00001668"/>
    </source>
</evidence>
<keyword evidence="3" id="KW-0227">DNA damage</keyword>
<evidence type="ECO:0000313" key="12">
    <source>
        <dbReference type="EMBL" id="PMD65325.1"/>
    </source>
</evidence>